<organism evidence="3 4">
    <name type="scientific">Odontophorus gujanensis</name>
    <name type="common">marbled wood quail</name>
    <dbReference type="NCBI Taxonomy" id="886794"/>
    <lineage>
        <taxon>Eukaryota</taxon>
        <taxon>Metazoa</taxon>
        <taxon>Chordata</taxon>
        <taxon>Craniata</taxon>
        <taxon>Vertebrata</taxon>
        <taxon>Euteleostomi</taxon>
        <taxon>Archelosauria</taxon>
        <taxon>Archosauria</taxon>
        <taxon>Dinosauria</taxon>
        <taxon>Saurischia</taxon>
        <taxon>Theropoda</taxon>
        <taxon>Coelurosauria</taxon>
        <taxon>Aves</taxon>
        <taxon>Neognathae</taxon>
        <taxon>Galloanserae</taxon>
        <taxon>Galliformes</taxon>
        <taxon>Odontophoridae</taxon>
        <taxon>Odontophorus</taxon>
    </lineage>
</organism>
<feature type="non-terminal residue" evidence="3">
    <location>
        <position position="1"/>
    </location>
</feature>
<proteinExistence type="predicted"/>
<evidence type="ECO:0000256" key="1">
    <source>
        <dbReference type="SAM" id="Coils"/>
    </source>
</evidence>
<feature type="coiled-coil region" evidence="1">
    <location>
        <begin position="163"/>
        <end position="391"/>
    </location>
</feature>
<reference evidence="3 4" key="1">
    <citation type="submission" date="2019-09" db="EMBL/GenBank/DDBJ databases">
        <title>Bird 10,000 Genomes (B10K) Project - Family phase.</title>
        <authorList>
            <person name="Zhang G."/>
        </authorList>
    </citation>
    <scope>NUCLEOTIDE SEQUENCE [LARGE SCALE GENOMIC DNA]</scope>
    <source>
        <strain evidence="3">B10K-DU-001-53</strain>
        <tissue evidence="3">Muscle</tissue>
    </source>
</reference>
<dbReference type="OrthoDB" id="551053at2759"/>
<dbReference type="EMBL" id="VXAB01010564">
    <property type="protein sequence ID" value="NXJ13157.1"/>
    <property type="molecule type" value="Genomic_DNA"/>
</dbReference>
<feature type="non-terminal residue" evidence="3">
    <location>
        <position position="644"/>
    </location>
</feature>
<evidence type="ECO:0000313" key="4">
    <source>
        <dbReference type="Proteomes" id="UP000522663"/>
    </source>
</evidence>
<dbReference type="GO" id="GO:0045162">
    <property type="term" value="P:clustering of voltage-gated sodium channels"/>
    <property type="evidence" value="ECO:0007669"/>
    <property type="project" value="InterPro"/>
</dbReference>
<dbReference type="GO" id="GO:0060271">
    <property type="term" value="P:cilium assembly"/>
    <property type="evidence" value="ECO:0007669"/>
    <property type="project" value="TreeGrafter"/>
</dbReference>
<dbReference type="Proteomes" id="UP000522663">
    <property type="component" value="Unassembled WGS sequence"/>
</dbReference>
<sequence>FQHSQMGSKCVFPLFSLITKNVECLEEMRAQLQIYQVQMNEMRHKLERVTTENKRLHAELKEALEMQLNALPFKPLGTAIPADEEISRNLQEQLQLSNREKEQAIELWQAVSQELDQLQRQYHEHITQTQIHVAERLKQQDQLANFNQLTTRLHAANEKTELSNQFLKTVSEQNAELEQLQEQLRQAKIDRWTASAKVDEMIRLTETLRGQLERKEEDAVSAQRREASSDKLVQQMQSSIKQLETRLRVTVQDAEELRTERTALEKQIRTLQTKCANLDREKYEAVAKVQDCLQLLEEANLQKSQALFKKKQKEEEIKKMKDEIFQLAEDTAARIRKAVDSAKKQYNVQISQLTEELLALHMECGEKQSQIERAIREKRAVEEELEKICKEYGNRESDNRKLEQLHQKYLLAETTKCDLQLSLQTTQHKLKLLEMNFEEEKSNYQKNICNLQSILDSEREKSGFIGEERLKLQQENEQLQKEIESLKKLATEAQQKAKIKISTMEHEHAVKELGFEVRLKEMEDISQKSTAELRHLLVAQQKATNRWKEETKVLTETTEARITKLKSDLSQQKLRNQELIAQLETANNKAIEDEKLMTEYQKHISRLQMRLSHAEQRAATASQKLSTLTTRKKKAAPLKDLENI</sequence>
<protein>
    <submittedName>
        <fullName evidence="3">SCLT1 protein</fullName>
    </submittedName>
</protein>
<accession>A0A7K9YUT1</accession>
<gene>
    <name evidence="3" type="primary">Sclt1</name>
    <name evidence="3" type="ORF">ODOGUJ_R07678</name>
</gene>
<dbReference type="PANTHER" id="PTHR35970:SF1">
    <property type="entry name" value="SODIUM CHANNEL AND CLATHRIN LINKER 1"/>
    <property type="match status" value="1"/>
</dbReference>
<comment type="caution">
    <text evidence="3">The sequence shown here is derived from an EMBL/GenBank/DDBJ whole genome shotgun (WGS) entry which is preliminary data.</text>
</comment>
<keyword evidence="4" id="KW-1185">Reference proteome</keyword>
<dbReference type="GO" id="GO:0005814">
    <property type="term" value="C:centriole"/>
    <property type="evidence" value="ECO:0007669"/>
    <property type="project" value="TreeGrafter"/>
</dbReference>
<dbReference type="AlphaFoldDB" id="A0A7K9YUT1"/>
<feature type="compositionally biased region" description="Polar residues" evidence="2">
    <location>
        <begin position="619"/>
        <end position="629"/>
    </location>
</feature>
<dbReference type="PANTHER" id="PTHR35970">
    <property type="entry name" value="SODIUM CHANNEL AND CLATHRIN LINKER 1"/>
    <property type="match status" value="1"/>
</dbReference>
<feature type="coiled-coil region" evidence="1">
    <location>
        <begin position="469"/>
        <end position="496"/>
    </location>
</feature>
<dbReference type="InterPro" id="IPR038911">
    <property type="entry name" value="SCLT1"/>
</dbReference>
<feature type="coiled-coil region" evidence="1">
    <location>
        <begin position="25"/>
        <end position="121"/>
    </location>
</feature>
<feature type="region of interest" description="Disordered" evidence="2">
    <location>
        <begin position="615"/>
        <end position="644"/>
    </location>
</feature>
<evidence type="ECO:0000313" key="3">
    <source>
        <dbReference type="EMBL" id="NXJ13157.1"/>
    </source>
</evidence>
<name>A0A7K9YUT1_9GALL</name>
<evidence type="ECO:0000256" key="2">
    <source>
        <dbReference type="SAM" id="MobiDB-lite"/>
    </source>
</evidence>
<keyword evidence="1" id="KW-0175">Coiled coil</keyword>